<evidence type="ECO:0008006" key="5">
    <source>
        <dbReference type="Google" id="ProtNLM"/>
    </source>
</evidence>
<reference evidence="3" key="2">
    <citation type="submission" date="2025-08" db="UniProtKB">
        <authorList>
            <consortium name="Ensembl"/>
        </authorList>
    </citation>
    <scope>IDENTIFICATION</scope>
</reference>
<protein>
    <recommendedName>
        <fullName evidence="5">Golgi integral membrane protein 4a</fullName>
    </recommendedName>
</protein>
<name>A0A674NTZ1_TAKRU</name>
<keyword evidence="2" id="KW-0812">Transmembrane</keyword>
<dbReference type="Proteomes" id="UP000005226">
    <property type="component" value="Chromosome 11"/>
</dbReference>
<organism evidence="3 4">
    <name type="scientific">Takifugu rubripes</name>
    <name type="common">Japanese pufferfish</name>
    <name type="synonym">Fugu rubripes</name>
    <dbReference type="NCBI Taxonomy" id="31033"/>
    <lineage>
        <taxon>Eukaryota</taxon>
        <taxon>Metazoa</taxon>
        <taxon>Chordata</taxon>
        <taxon>Craniata</taxon>
        <taxon>Vertebrata</taxon>
        <taxon>Euteleostomi</taxon>
        <taxon>Actinopterygii</taxon>
        <taxon>Neopterygii</taxon>
        <taxon>Teleostei</taxon>
        <taxon>Neoteleostei</taxon>
        <taxon>Acanthomorphata</taxon>
        <taxon>Eupercaria</taxon>
        <taxon>Tetraodontiformes</taxon>
        <taxon>Tetradontoidea</taxon>
        <taxon>Tetraodontidae</taxon>
        <taxon>Takifugu</taxon>
    </lineage>
</organism>
<evidence type="ECO:0000313" key="3">
    <source>
        <dbReference type="Ensembl" id="ENSTRUP00000076715.1"/>
    </source>
</evidence>
<dbReference type="Ensembl" id="ENSTRUT00000063448.1">
    <property type="protein sequence ID" value="ENSTRUP00000076715.1"/>
    <property type="gene ID" value="ENSTRUG00000012672.3"/>
</dbReference>
<keyword evidence="1" id="KW-0175">Coiled coil</keyword>
<gene>
    <name evidence="3" type="primary">golim4a</name>
</gene>
<keyword evidence="4" id="KW-1185">Reference proteome</keyword>
<dbReference type="GO" id="GO:0000139">
    <property type="term" value="C:Golgi membrane"/>
    <property type="evidence" value="ECO:0007669"/>
    <property type="project" value="InterPro"/>
</dbReference>
<accession>A0A674NTZ1</accession>
<sequence>MGNGVCSRRQRRIFQCLLLVTVVCGMFYGGMMSYEMHKQLRRTEAMALKYQQHQESLSAQLQVVYEHRSRLEKSLQKERLEHKKAKEDYLSYKLEAQQSINKEKNQHEDLKKQYYDLQDQHQAQGDDHNRQLDEHRERYDKLQQIKELEVSQLKGGKTNGLEDASSSFVSIF</sequence>
<dbReference type="PANTHER" id="PTHR22909:SF24">
    <property type="entry name" value="GOLGI INTEGRAL MEMBRANE PROTEIN 4-RELATED"/>
    <property type="match status" value="1"/>
</dbReference>
<dbReference type="InterPro" id="IPR042336">
    <property type="entry name" value="GOLIM4"/>
</dbReference>
<reference evidence="3" key="3">
    <citation type="submission" date="2025-09" db="UniProtKB">
        <authorList>
            <consortium name="Ensembl"/>
        </authorList>
    </citation>
    <scope>IDENTIFICATION</scope>
</reference>
<feature type="transmembrane region" description="Helical" evidence="2">
    <location>
        <begin position="12"/>
        <end position="31"/>
    </location>
</feature>
<dbReference type="GeneTree" id="ENSGT00940000164637"/>
<evidence type="ECO:0000256" key="1">
    <source>
        <dbReference type="SAM" id="Coils"/>
    </source>
</evidence>
<keyword evidence="2" id="KW-1133">Transmembrane helix</keyword>
<feature type="coiled-coil region" evidence="1">
    <location>
        <begin position="68"/>
        <end position="152"/>
    </location>
</feature>
<reference evidence="3 4" key="1">
    <citation type="journal article" date="2011" name="Genome Biol. Evol.">
        <title>Integration of the genetic map and genome assembly of fugu facilitates insights into distinct features of genome evolution in teleosts and mammals.</title>
        <authorList>
            <person name="Kai W."/>
            <person name="Kikuchi K."/>
            <person name="Tohari S."/>
            <person name="Chew A.K."/>
            <person name="Tay A."/>
            <person name="Fujiwara A."/>
            <person name="Hosoya S."/>
            <person name="Suetake H."/>
            <person name="Naruse K."/>
            <person name="Brenner S."/>
            <person name="Suzuki Y."/>
            <person name="Venkatesh B."/>
        </authorList>
    </citation>
    <scope>NUCLEOTIDE SEQUENCE [LARGE SCALE GENOMIC DNA]</scope>
</reference>
<evidence type="ECO:0000256" key="2">
    <source>
        <dbReference type="SAM" id="Phobius"/>
    </source>
</evidence>
<keyword evidence="2" id="KW-0472">Membrane</keyword>
<dbReference type="PANTHER" id="PTHR22909">
    <property type="entry name" value="GOLGI INTEGRAL MEMBRANE PROTEIN 4"/>
    <property type="match status" value="1"/>
</dbReference>
<dbReference type="AlphaFoldDB" id="A0A674NTZ1"/>
<proteinExistence type="predicted"/>
<evidence type="ECO:0000313" key="4">
    <source>
        <dbReference type="Proteomes" id="UP000005226"/>
    </source>
</evidence>